<dbReference type="CDD" id="cd05909">
    <property type="entry name" value="AAS_C"/>
    <property type="match status" value="1"/>
</dbReference>
<dbReference type="Proteomes" id="UP000221734">
    <property type="component" value="Chromosome Kuenenia_stuttgartiensis_MBR1"/>
</dbReference>
<evidence type="ECO:0000256" key="2">
    <source>
        <dbReference type="SAM" id="Phobius"/>
    </source>
</evidence>
<dbReference type="Gene3D" id="3.30.300.30">
    <property type="match status" value="1"/>
</dbReference>
<feature type="region of interest" description="Disordered" evidence="1">
    <location>
        <begin position="516"/>
        <end position="535"/>
    </location>
</feature>
<evidence type="ECO:0000313" key="4">
    <source>
        <dbReference type="EMBL" id="SOH04312.1"/>
    </source>
</evidence>
<evidence type="ECO:0000259" key="3">
    <source>
        <dbReference type="Pfam" id="PF00501"/>
    </source>
</evidence>
<dbReference type="InterPro" id="IPR000873">
    <property type="entry name" value="AMP-dep_synth/lig_dom"/>
</dbReference>
<protein>
    <recommendedName>
        <fullName evidence="3">AMP-dependent synthetase/ligase domain-containing protein</fullName>
    </recommendedName>
</protein>
<dbReference type="Gene3D" id="3.40.50.12780">
    <property type="entry name" value="N-terminal domain of ligase-like"/>
    <property type="match status" value="1"/>
</dbReference>
<keyword evidence="2" id="KW-1133">Transmembrane helix</keyword>
<organism evidence="4 5">
    <name type="scientific">Kuenenia stuttgartiensis</name>
    <dbReference type="NCBI Taxonomy" id="174633"/>
    <lineage>
        <taxon>Bacteria</taxon>
        <taxon>Pseudomonadati</taxon>
        <taxon>Planctomycetota</taxon>
        <taxon>Candidatus Brocadiia</taxon>
        <taxon>Candidatus Brocadiales</taxon>
        <taxon>Candidatus Brocadiaceae</taxon>
        <taxon>Candidatus Kuenenia</taxon>
    </lineage>
</organism>
<dbReference type="OrthoDB" id="9757771at2"/>
<dbReference type="PANTHER" id="PTHR43201">
    <property type="entry name" value="ACYL-COA SYNTHETASE"/>
    <property type="match status" value="1"/>
</dbReference>
<keyword evidence="2" id="KW-0812">Transmembrane</keyword>
<dbReference type="GO" id="GO:0006631">
    <property type="term" value="P:fatty acid metabolic process"/>
    <property type="evidence" value="ECO:0007669"/>
    <property type="project" value="TreeGrafter"/>
</dbReference>
<dbReference type="KEGG" id="kst:KSMBR1_1813"/>
<dbReference type="InterPro" id="IPR045851">
    <property type="entry name" value="AMP-bd_C_sf"/>
</dbReference>
<dbReference type="GO" id="GO:0031956">
    <property type="term" value="F:medium-chain fatty acid-CoA ligase activity"/>
    <property type="evidence" value="ECO:0007669"/>
    <property type="project" value="TreeGrafter"/>
</dbReference>
<dbReference type="InterPro" id="IPR020845">
    <property type="entry name" value="AMP-binding_CS"/>
</dbReference>
<feature type="domain" description="AMP-dependent synthetase/ligase" evidence="3">
    <location>
        <begin position="10"/>
        <end position="366"/>
    </location>
</feature>
<evidence type="ECO:0000313" key="5">
    <source>
        <dbReference type="Proteomes" id="UP000221734"/>
    </source>
</evidence>
<dbReference type="RefSeq" id="WP_099325031.1">
    <property type="nucleotide sequence ID" value="NZ_LT934425.1"/>
</dbReference>
<name>A0A2C9CF22_KUEST</name>
<dbReference type="SUPFAM" id="SSF56801">
    <property type="entry name" value="Acetyl-CoA synthetase-like"/>
    <property type="match status" value="1"/>
</dbReference>
<dbReference type="InterPro" id="IPR042099">
    <property type="entry name" value="ANL_N_sf"/>
</dbReference>
<proteinExistence type="predicted"/>
<sequence>MILKSFITTAKNNFNKTVFFDSFGISLTFGQTLTGGILLSKYIRDMEGENIAVVFPPSIGGALANIATAFAGKVPVGLNFVASKEEQDYVLKMCDVRSILTSKVFIEKAGIPFDKRMIFIEDIKNNISKKKKILTYLACKFRSKDSLIQEFSACDLPKKNAVILFTSGSESHPKGVPLTNQNVYTTIQNISTIFDPIPEDVFLGAMPFFHVFGFVVCLWLPLLKGLGVVFHPNPTEYEKLGRIVHDKKVTIVLGTSTLYRGFVKKWHKEQTSTIRLAYAGAEKLNSAVREKFQEKFGIPIYEAYGTTESCACISANKAYDFRHGSVGKLLPNINCKIVDVETYCEVPQGEEGLILVQGPNFMEGYYNSPELTECAFHEGYYITGDIGKFDNGFLYITDRLKRFAKIGGEMVSLSSIEDKLSCILDEITEGEKRNCAVVNIPHAQKGEQIVAFVVHPNPDKLSLNAALDKHGIIKLSQPDHYLHIDAIPLLSTGKVDYKTLKQLALQQVVPLTVKSEVQNTKPETNSNDNQSRLPQ</sequence>
<feature type="transmembrane region" description="Helical" evidence="2">
    <location>
        <begin position="201"/>
        <end position="223"/>
    </location>
</feature>
<keyword evidence="5" id="KW-1185">Reference proteome</keyword>
<gene>
    <name evidence="4" type="primary">aas</name>
    <name evidence="4" type="ORF">KSMBR1_1813</name>
</gene>
<dbReference type="EMBL" id="LT934425">
    <property type="protein sequence ID" value="SOH04312.1"/>
    <property type="molecule type" value="Genomic_DNA"/>
</dbReference>
<evidence type="ECO:0000256" key="1">
    <source>
        <dbReference type="SAM" id="MobiDB-lite"/>
    </source>
</evidence>
<accession>A0A2C9CF22</accession>
<keyword evidence="2" id="KW-0472">Membrane</keyword>
<dbReference type="AlphaFoldDB" id="A0A2C9CF22"/>
<dbReference type="PROSITE" id="PS00455">
    <property type="entry name" value="AMP_BINDING"/>
    <property type="match status" value="1"/>
</dbReference>
<dbReference type="PANTHER" id="PTHR43201:SF32">
    <property type="entry name" value="2-SUCCINYLBENZOATE--COA LIGASE, CHLOROPLASTIC_PEROXISOMAL"/>
    <property type="match status" value="1"/>
</dbReference>
<reference evidence="5" key="1">
    <citation type="submission" date="2017-10" db="EMBL/GenBank/DDBJ databases">
        <authorList>
            <person name="Frank J."/>
        </authorList>
    </citation>
    <scope>NUCLEOTIDE SEQUENCE [LARGE SCALE GENOMIC DNA]</scope>
</reference>
<dbReference type="Pfam" id="PF00501">
    <property type="entry name" value="AMP-binding"/>
    <property type="match status" value="1"/>
</dbReference>